<organism evidence="9 10">
    <name type="scientific">Thelonectria olida</name>
    <dbReference type="NCBI Taxonomy" id="1576542"/>
    <lineage>
        <taxon>Eukaryota</taxon>
        <taxon>Fungi</taxon>
        <taxon>Dikarya</taxon>
        <taxon>Ascomycota</taxon>
        <taxon>Pezizomycotina</taxon>
        <taxon>Sordariomycetes</taxon>
        <taxon>Hypocreomycetidae</taxon>
        <taxon>Hypocreales</taxon>
        <taxon>Nectriaceae</taxon>
        <taxon>Thelonectria</taxon>
    </lineage>
</organism>
<evidence type="ECO:0000313" key="10">
    <source>
        <dbReference type="Proteomes" id="UP000777438"/>
    </source>
</evidence>
<evidence type="ECO:0000313" key="9">
    <source>
        <dbReference type="EMBL" id="KAH6871547.1"/>
    </source>
</evidence>
<accession>A0A9P8VTJ8</accession>
<feature type="domain" description="C2H2-type" evidence="8">
    <location>
        <begin position="104"/>
        <end position="131"/>
    </location>
</feature>
<dbReference type="OrthoDB" id="6105938at2759"/>
<keyword evidence="5" id="KW-0862">Zinc</keyword>
<dbReference type="GO" id="GO:0005634">
    <property type="term" value="C:nucleus"/>
    <property type="evidence" value="ECO:0007669"/>
    <property type="project" value="UniProtKB-SubCell"/>
</dbReference>
<dbReference type="PROSITE" id="PS50157">
    <property type="entry name" value="ZINC_FINGER_C2H2_2"/>
    <property type="match status" value="1"/>
</dbReference>
<proteinExistence type="predicted"/>
<dbReference type="PANTHER" id="PTHR24388">
    <property type="entry name" value="ZINC FINGER PROTEIN"/>
    <property type="match status" value="1"/>
</dbReference>
<dbReference type="InterPro" id="IPR050527">
    <property type="entry name" value="Snail/Krueppel_Znf"/>
</dbReference>
<dbReference type="Gene3D" id="3.30.160.60">
    <property type="entry name" value="Classic Zinc Finger"/>
    <property type="match status" value="1"/>
</dbReference>
<dbReference type="InterPro" id="IPR036236">
    <property type="entry name" value="Znf_C2H2_sf"/>
</dbReference>
<comment type="caution">
    <text evidence="9">The sequence shown here is derived from an EMBL/GenBank/DDBJ whole genome shotgun (WGS) entry which is preliminary data.</text>
</comment>
<evidence type="ECO:0000256" key="7">
    <source>
        <dbReference type="PROSITE-ProRule" id="PRU00042"/>
    </source>
</evidence>
<evidence type="ECO:0000256" key="2">
    <source>
        <dbReference type="ARBA" id="ARBA00022723"/>
    </source>
</evidence>
<dbReference type="PANTHER" id="PTHR24388:SF54">
    <property type="entry name" value="PROTEIN ESCARGOT"/>
    <property type="match status" value="1"/>
</dbReference>
<dbReference type="GO" id="GO:0008270">
    <property type="term" value="F:zinc ion binding"/>
    <property type="evidence" value="ECO:0007669"/>
    <property type="project" value="UniProtKB-KW"/>
</dbReference>
<dbReference type="PROSITE" id="PS00028">
    <property type="entry name" value="ZINC_FINGER_C2H2_1"/>
    <property type="match status" value="2"/>
</dbReference>
<protein>
    <recommendedName>
        <fullName evidence="8">C2H2-type domain-containing protein</fullName>
    </recommendedName>
</protein>
<dbReference type="Pfam" id="PF00096">
    <property type="entry name" value="zf-C2H2"/>
    <property type="match status" value="1"/>
</dbReference>
<dbReference type="Pfam" id="PF12874">
    <property type="entry name" value="zf-met"/>
    <property type="match status" value="1"/>
</dbReference>
<keyword evidence="10" id="KW-1185">Reference proteome</keyword>
<comment type="subcellular location">
    <subcellularLocation>
        <location evidence="1">Nucleus</location>
    </subcellularLocation>
</comment>
<evidence type="ECO:0000256" key="4">
    <source>
        <dbReference type="ARBA" id="ARBA00022771"/>
    </source>
</evidence>
<dbReference type="Proteomes" id="UP000777438">
    <property type="component" value="Unassembled WGS sequence"/>
</dbReference>
<keyword evidence="3" id="KW-0677">Repeat</keyword>
<evidence type="ECO:0000256" key="6">
    <source>
        <dbReference type="ARBA" id="ARBA00023242"/>
    </source>
</evidence>
<keyword evidence="2" id="KW-0479">Metal-binding</keyword>
<dbReference type="SMART" id="SM00355">
    <property type="entry name" value="ZnF_C2H2"/>
    <property type="match status" value="7"/>
</dbReference>
<evidence type="ECO:0000259" key="8">
    <source>
        <dbReference type="PROSITE" id="PS50157"/>
    </source>
</evidence>
<evidence type="ECO:0000256" key="5">
    <source>
        <dbReference type="ARBA" id="ARBA00022833"/>
    </source>
</evidence>
<reference evidence="9 10" key="1">
    <citation type="journal article" date="2021" name="Nat. Commun.">
        <title>Genetic determinants of endophytism in the Arabidopsis root mycobiome.</title>
        <authorList>
            <person name="Mesny F."/>
            <person name="Miyauchi S."/>
            <person name="Thiergart T."/>
            <person name="Pickel B."/>
            <person name="Atanasova L."/>
            <person name="Karlsson M."/>
            <person name="Huettel B."/>
            <person name="Barry K.W."/>
            <person name="Haridas S."/>
            <person name="Chen C."/>
            <person name="Bauer D."/>
            <person name="Andreopoulos W."/>
            <person name="Pangilinan J."/>
            <person name="LaButti K."/>
            <person name="Riley R."/>
            <person name="Lipzen A."/>
            <person name="Clum A."/>
            <person name="Drula E."/>
            <person name="Henrissat B."/>
            <person name="Kohler A."/>
            <person name="Grigoriev I.V."/>
            <person name="Martin F.M."/>
            <person name="Hacquard S."/>
        </authorList>
    </citation>
    <scope>NUCLEOTIDE SEQUENCE [LARGE SCALE GENOMIC DNA]</scope>
    <source>
        <strain evidence="9 10">MPI-CAGE-CH-0241</strain>
    </source>
</reference>
<dbReference type="GO" id="GO:0000981">
    <property type="term" value="F:DNA-binding transcription factor activity, RNA polymerase II-specific"/>
    <property type="evidence" value="ECO:0007669"/>
    <property type="project" value="TreeGrafter"/>
</dbReference>
<name>A0A9P8VTJ8_9HYPO</name>
<sequence length="230" mass="26823">MENCKPCNISFSFWDSLQQHLQSQHSLTYCMRCQKHFPRAHAKQQHIIDSPRHHVCYNCSHESDFDSEEQLNDHLEAVHNICVPCDLRFSNAGELAQHDVDTHNKCELCDRYFSSFSNLENHNKTHLEKRVECFGCPRKFVSHSAMMLHLEAGTCESGADLDFVVDVAFDCHQSDSYTCDDPDFDFQCPTCDMQFVYMSGFFQHVESCSCDEDLQEKPLRQFLNYLRSRL</sequence>
<keyword evidence="4 7" id="KW-0863">Zinc-finger</keyword>
<dbReference type="InterPro" id="IPR013087">
    <property type="entry name" value="Znf_C2H2_type"/>
</dbReference>
<keyword evidence="6" id="KW-0539">Nucleus</keyword>
<evidence type="ECO:0000256" key="1">
    <source>
        <dbReference type="ARBA" id="ARBA00004123"/>
    </source>
</evidence>
<dbReference type="SUPFAM" id="SSF57667">
    <property type="entry name" value="beta-beta-alpha zinc fingers"/>
    <property type="match status" value="1"/>
</dbReference>
<dbReference type="AlphaFoldDB" id="A0A9P8VTJ8"/>
<dbReference type="EMBL" id="JAGPYM010000053">
    <property type="protein sequence ID" value="KAH6871547.1"/>
    <property type="molecule type" value="Genomic_DNA"/>
</dbReference>
<dbReference type="GO" id="GO:0000978">
    <property type="term" value="F:RNA polymerase II cis-regulatory region sequence-specific DNA binding"/>
    <property type="evidence" value="ECO:0007669"/>
    <property type="project" value="TreeGrafter"/>
</dbReference>
<evidence type="ECO:0000256" key="3">
    <source>
        <dbReference type="ARBA" id="ARBA00022737"/>
    </source>
</evidence>
<gene>
    <name evidence="9" type="ORF">B0T10DRAFT_260541</name>
</gene>